<evidence type="ECO:0000313" key="2">
    <source>
        <dbReference type="Proteomes" id="UP001156666"/>
    </source>
</evidence>
<evidence type="ECO:0000313" key="1">
    <source>
        <dbReference type="EMBL" id="GLR19184.1"/>
    </source>
</evidence>
<protein>
    <submittedName>
        <fullName evidence="1">Uncharacterized protein</fullName>
    </submittedName>
</protein>
<reference evidence="1" key="1">
    <citation type="journal article" date="2014" name="Int. J. Syst. Evol. Microbiol.">
        <title>Complete genome sequence of Corynebacterium casei LMG S-19264T (=DSM 44701T), isolated from a smear-ripened cheese.</title>
        <authorList>
            <consortium name="US DOE Joint Genome Institute (JGI-PGF)"/>
            <person name="Walter F."/>
            <person name="Albersmeier A."/>
            <person name="Kalinowski J."/>
            <person name="Ruckert C."/>
        </authorList>
    </citation>
    <scope>NUCLEOTIDE SEQUENCE</scope>
    <source>
        <strain evidence="1">NBRC 108769</strain>
    </source>
</reference>
<comment type="caution">
    <text evidence="1">The sequence shown here is derived from an EMBL/GenBank/DDBJ whole genome shotgun (WGS) entry which is preliminary data.</text>
</comment>
<gene>
    <name evidence="1" type="ORF">GCM10007940_38000</name>
</gene>
<sequence length="158" mass="17858">MLISCTSVFSQSATGTDSSSKVPVTFLISEDDNAYGELVGNTTTSLLDVCDDAMDVAYKKWIYMLADMEEEAEAIGFDIKGLKIWINFFWNSDGSIDHIVYYPKPNSKNIEYKDFTKFLDHFAETYVLDVKAESSFAHYGSASFPTFVAQMFPERNKE</sequence>
<organism evidence="1 2">
    <name type="scientific">Portibacter lacus</name>
    <dbReference type="NCBI Taxonomy" id="1099794"/>
    <lineage>
        <taxon>Bacteria</taxon>
        <taxon>Pseudomonadati</taxon>
        <taxon>Bacteroidota</taxon>
        <taxon>Saprospiria</taxon>
        <taxon>Saprospirales</taxon>
        <taxon>Haliscomenobacteraceae</taxon>
        <taxon>Portibacter</taxon>
    </lineage>
</organism>
<name>A0AA37WHA6_9BACT</name>
<reference evidence="1" key="2">
    <citation type="submission" date="2023-01" db="EMBL/GenBank/DDBJ databases">
        <title>Draft genome sequence of Portibacter lacus strain NBRC 108769.</title>
        <authorList>
            <person name="Sun Q."/>
            <person name="Mori K."/>
        </authorList>
    </citation>
    <scope>NUCLEOTIDE SEQUENCE</scope>
    <source>
        <strain evidence="1">NBRC 108769</strain>
    </source>
</reference>
<dbReference type="Proteomes" id="UP001156666">
    <property type="component" value="Unassembled WGS sequence"/>
</dbReference>
<dbReference type="EMBL" id="BSOH01000027">
    <property type="protein sequence ID" value="GLR19184.1"/>
    <property type="molecule type" value="Genomic_DNA"/>
</dbReference>
<dbReference type="AlphaFoldDB" id="A0AA37WHA6"/>
<accession>A0AA37WHA6</accession>
<keyword evidence="2" id="KW-1185">Reference proteome</keyword>
<proteinExistence type="predicted"/>